<proteinExistence type="predicted"/>
<evidence type="ECO:0000313" key="2">
    <source>
        <dbReference type="WBParaSite" id="ACRNAN_scaffold210.g7594.t1"/>
    </source>
</evidence>
<name>A0A914D8X3_9BILA</name>
<keyword evidence="1" id="KW-1185">Reference proteome</keyword>
<dbReference type="Proteomes" id="UP000887540">
    <property type="component" value="Unplaced"/>
</dbReference>
<dbReference type="WBParaSite" id="ACRNAN_scaffold210.g7594.t1">
    <property type="protein sequence ID" value="ACRNAN_scaffold210.g7594.t1"/>
    <property type="gene ID" value="ACRNAN_scaffold210.g7594"/>
</dbReference>
<organism evidence="1 2">
    <name type="scientific">Acrobeloides nanus</name>
    <dbReference type="NCBI Taxonomy" id="290746"/>
    <lineage>
        <taxon>Eukaryota</taxon>
        <taxon>Metazoa</taxon>
        <taxon>Ecdysozoa</taxon>
        <taxon>Nematoda</taxon>
        <taxon>Chromadorea</taxon>
        <taxon>Rhabditida</taxon>
        <taxon>Tylenchina</taxon>
        <taxon>Cephalobomorpha</taxon>
        <taxon>Cephaloboidea</taxon>
        <taxon>Cephalobidae</taxon>
        <taxon>Acrobeloides</taxon>
    </lineage>
</organism>
<accession>A0A914D8X3</accession>
<evidence type="ECO:0000313" key="1">
    <source>
        <dbReference type="Proteomes" id="UP000887540"/>
    </source>
</evidence>
<dbReference type="AlphaFoldDB" id="A0A914D8X3"/>
<sequence>MTGYIAEVNINSSNSITLKKSASSPKNPFGQDFDELVFQSTEIGSGLFVSIAPKGVVSTNKPVYQCRSQDFSMGEEGYNP</sequence>
<reference evidence="2" key="1">
    <citation type="submission" date="2022-11" db="UniProtKB">
        <authorList>
            <consortium name="WormBaseParasite"/>
        </authorList>
    </citation>
    <scope>IDENTIFICATION</scope>
</reference>
<protein>
    <submittedName>
        <fullName evidence="2">Uncharacterized protein</fullName>
    </submittedName>
</protein>